<evidence type="ECO:0000313" key="1">
    <source>
        <dbReference type="EMBL" id="CAK1547948.1"/>
    </source>
</evidence>
<name>A0AAV1JEL5_9NEOP</name>
<comment type="caution">
    <text evidence="1">The sequence shown here is derived from an EMBL/GenBank/DDBJ whole genome shotgun (WGS) entry which is preliminary data.</text>
</comment>
<evidence type="ECO:0000313" key="2">
    <source>
        <dbReference type="Proteomes" id="UP001497472"/>
    </source>
</evidence>
<accession>A0AAV1JEL5</accession>
<dbReference type="AlphaFoldDB" id="A0AAV1JEL5"/>
<keyword evidence="2" id="KW-1185">Reference proteome</keyword>
<gene>
    <name evidence="1" type="ORF">LNINA_LOCUS7384</name>
</gene>
<organism evidence="1 2">
    <name type="scientific">Leptosia nina</name>
    <dbReference type="NCBI Taxonomy" id="320188"/>
    <lineage>
        <taxon>Eukaryota</taxon>
        <taxon>Metazoa</taxon>
        <taxon>Ecdysozoa</taxon>
        <taxon>Arthropoda</taxon>
        <taxon>Hexapoda</taxon>
        <taxon>Insecta</taxon>
        <taxon>Pterygota</taxon>
        <taxon>Neoptera</taxon>
        <taxon>Endopterygota</taxon>
        <taxon>Lepidoptera</taxon>
        <taxon>Glossata</taxon>
        <taxon>Ditrysia</taxon>
        <taxon>Papilionoidea</taxon>
        <taxon>Pieridae</taxon>
        <taxon>Pierinae</taxon>
        <taxon>Leptosia</taxon>
    </lineage>
</organism>
<reference evidence="1 2" key="1">
    <citation type="submission" date="2023-11" db="EMBL/GenBank/DDBJ databases">
        <authorList>
            <person name="Okamura Y."/>
        </authorList>
    </citation>
    <scope>NUCLEOTIDE SEQUENCE [LARGE SCALE GENOMIC DNA]</scope>
</reference>
<proteinExistence type="predicted"/>
<sequence length="76" mass="8572">MTTQPSYIQELPVFEGDSTEWTAFQVIYDNTASLFSPVHNMARLRIAIKGEARESCKSLLYSSMKPEDVMKALRAA</sequence>
<dbReference type="EMBL" id="CAVLEF010000010">
    <property type="protein sequence ID" value="CAK1547948.1"/>
    <property type="molecule type" value="Genomic_DNA"/>
</dbReference>
<protein>
    <submittedName>
        <fullName evidence="1">Uncharacterized protein</fullName>
    </submittedName>
</protein>
<dbReference type="Proteomes" id="UP001497472">
    <property type="component" value="Unassembled WGS sequence"/>
</dbReference>